<feature type="domain" description="DUF7847" evidence="2">
    <location>
        <begin position="1"/>
        <end position="261"/>
    </location>
</feature>
<proteinExistence type="predicted"/>
<accession>A0ABD6A393</accession>
<protein>
    <recommendedName>
        <fullName evidence="2">DUF7847 domain-containing protein</fullName>
    </recommendedName>
</protein>
<reference evidence="3 4" key="1">
    <citation type="journal article" date="2019" name="Int. J. Syst. Evol. Microbiol.">
        <title>The Global Catalogue of Microorganisms (GCM) 10K type strain sequencing project: providing services to taxonomists for standard genome sequencing and annotation.</title>
        <authorList>
            <consortium name="The Broad Institute Genomics Platform"/>
            <consortium name="The Broad Institute Genome Sequencing Center for Infectious Disease"/>
            <person name="Wu L."/>
            <person name="Ma J."/>
        </authorList>
    </citation>
    <scope>NUCLEOTIDE SEQUENCE [LARGE SCALE GENOMIC DNA]</scope>
    <source>
        <strain evidence="3 4">GX21</strain>
    </source>
</reference>
<keyword evidence="4" id="KW-1185">Reference proteome</keyword>
<comment type="caution">
    <text evidence="3">The sequence shown here is derived from an EMBL/GenBank/DDBJ whole genome shotgun (WGS) entry which is preliminary data.</text>
</comment>
<feature type="transmembrane region" description="Helical" evidence="1">
    <location>
        <begin position="131"/>
        <end position="158"/>
    </location>
</feature>
<organism evidence="3 4">
    <name type="scientific">Haloplanus litoreus</name>
    <dbReference type="NCBI Taxonomy" id="767515"/>
    <lineage>
        <taxon>Archaea</taxon>
        <taxon>Methanobacteriati</taxon>
        <taxon>Methanobacteriota</taxon>
        <taxon>Stenosarchaea group</taxon>
        <taxon>Halobacteria</taxon>
        <taxon>Halobacteriales</taxon>
        <taxon>Haloferacaceae</taxon>
        <taxon>Haloplanus</taxon>
    </lineage>
</organism>
<dbReference type="Pfam" id="PF25231">
    <property type="entry name" value="DUF7847"/>
    <property type="match status" value="1"/>
</dbReference>
<dbReference type="GeneID" id="96955390"/>
<evidence type="ECO:0000256" key="1">
    <source>
        <dbReference type="SAM" id="Phobius"/>
    </source>
</evidence>
<dbReference type="RefSeq" id="WP_340696337.1">
    <property type="nucleotide sequence ID" value="NZ_JBHTAT010000004.1"/>
</dbReference>
<dbReference type="InterPro" id="IPR057169">
    <property type="entry name" value="DUF7847"/>
</dbReference>
<evidence type="ECO:0000313" key="3">
    <source>
        <dbReference type="EMBL" id="MFC7257101.1"/>
    </source>
</evidence>
<evidence type="ECO:0000259" key="2">
    <source>
        <dbReference type="Pfam" id="PF25231"/>
    </source>
</evidence>
<evidence type="ECO:0000313" key="4">
    <source>
        <dbReference type="Proteomes" id="UP001596434"/>
    </source>
</evidence>
<keyword evidence="1" id="KW-0812">Transmembrane</keyword>
<feature type="transmembrane region" description="Helical" evidence="1">
    <location>
        <begin position="228"/>
        <end position="254"/>
    </location>
</feature>
<feature type="transmembrane region" description="Helical" evidence="1">
    <location>
        <begin position="48"/>
        <end position="71"/>
    </location>
</feature>
<feature type="transmembrane region" description="Helical" evidence="1">
    <location>
        <begin position="191"/>
        <end position="216"/>
    </location>
</feature>
<dbReference type="AlphaFoldDB" id="A0ABD6A393"/>
<keyword evidence="1" id="KW-1133">Transmembrane helix</keyword>
<gene>
    <name evidence="3" type="ORF">ACFQKE_17725</name>
</gene>
<feature type="transmembrane region" description="Helical" evidence="1">
    <location>
        <begin position="92"/>
        <end position="125"/>
    </location>
</feature>
<sequence length="270" mass="27952">MAVLKALRQTPSALQRNPILFVPVLVILLFQIPQLVLQAVNPLVASIVSMVLSLVFIFVMPFFQAGIVGMADEALDGRTSLDSFLRAGKTNYVSVLAASLVLVAVNFVLGFVAFFVAIFGGFAILSDTGGGIGIVGLVIIGLIGALVILAYLLFVFFVQFYSQAIVVDDLGAVDGLKHSISVVRHHLVSTLGYSVLVGILGGVAGGVFGIASLLASPQSTSALALPEVSLAGVVGVTLLVIAFGTLFGGFFGVYSVAFYRTINPGATDGA</sequence>
<keyword evidence="1" id="KW-0472">Membrane</keyword>
<dbReference type="Proteomes" id="UP001596434">
    <property type="component" value="Unassembled WGS sequence"/>
</dbReference>
<dbReference type="EMBL" id="JBHTAT010000004">
    <property type="protein sequence ID" value="MFC7257101.1"/>
    <property type="molecule type" value="Genomic_DNA"/>
</dbReference>
<name>A0ABD6A393_9EURY</name>